<sequence length="44" mass="4757">MTRTIPPHPDTGKCAAEDSPMNNIVYIVGAVVIVLVILSFLGFR</sequence>
<keyword evidence="3" id="KW-1185">Reference proteome</keyword>
<reference evidence="3" key="1">
    <citation type="journal article" date="2019" name="Int. J. Syst. Evol. Microbiol.">
        <title>The Global Catalogue of Microorganisms (GCM) 10K type strain sequencing project: providing services to taxonomists for standard genome sequencing and annotation.</title>
        <authorList>
            <consortium name="The Broad Institute Genomics Platform"/>
            <consortium name="The Broad Institute Genome Sequencing Center for Infectious Disease"/>
            <person name="Wu L."/>
            <person name="Ma J."/>
        </authorList>
    </citation>
    <scope>NUCLEOTIDE SEQUENCE [LARGE SCALE GENOMIC DNA]</scope>
    <source>
        <strain evidence="3">CGMCC 1.13666</strain>
    </source>
</reference>
<evidence type="ECO:0000256" key="1">
    <source>
        <dbReference type="SAM" id="Phobius"/>
    </source>
</evidence>
<keyword evidence="1" id="KW-0472">Membrane</keyword>
<keyword evidence="1" id="KW-0812">Transmembrane</keyword>
<comment type="caution">
    <text evidence="2">The sequence shown here is derived from an EMBL/GenBank/DDBJ whole genome shotgun (WGS) entry which is preliminary data.</text>
</comment>
<dbReference type="RefSeq" id="WP_346062589.1">
    <property type="nucleotide sequence ID" value="NZ_BAAADR010000012.1"/>
</dbReference>
<evidence type="ECO:0000313" key="3">
    <source>
        <dbReference type="Proteomes" id="UP001596411"/>
    </source>
</evidence>
<evidence type="ECO:0000313" key="2">
    <source>
        <dbReference type="EMBL" id="MFC7088957.1"/>
    </source>
</evidence>
<feature type="transmembrane region" description="Helical" evidence="1">
    <location>
        <begin position="24"/>
        <end position="43"/>
    </location>
</feature>
<dbReference type="EMBL" id="JBHSZP010000013">
    <property type="protein sequence ID" value="MFC7088957.1"/>
    <property type="molecule type" value="Genomic_DNA"/>
</dbReference>
<gene>
    <name evidence="2" type="ORF">ACFQH5_05275</name>
</gene>
<accession>A0ABW2ETI1</accession>
<evidence type="ECO:0008006" key="4">
    <source>
        <dbReference type="Google" id="ProtNLM"/>
    </source>
</evidence>
<dbReference type="Proteomes" id="UP001596411">
    <property type="component" value="Unassembled WGS sequence"/>
</dbReference>
<proteinExistence type="predicted"/>
<organism evidence="2 3">
    <name type="scientific">Halomonas salifodinae</name>
    <dbReference type="NCBI Taxonomy" id="438745"/>
    <lineage>
        <taxon>Bacteria</taxon>
        <taxon>Pseudomonadati</taxon>
        <taxon>Pseudomonadota</taxon>
        <taxon>Gammaproteobacteria</taxon>
        <taxon>Oceanospirillales</taxon>
        <taxon>Halomonadaceae</taxon>
        <taxon>Halomonas</taxon>
    </lineage>
</organism>
<protein>
    <recommendedName>
        <fullName evidence="4">Sporulation protein YjcZ</fullName>
    </recommendedName>
</protein>
<name>A0ABW2ETI1_9GAMM</name>
<keyword evidence="1" id="KW-1133">Transmembrane helix</keyword>